<dbReference type="PANTHER" id="PTHR10972">
    <property type="entry name" value="OXYSTEROL-BINDING PROTEIN-RELATED"/>
    <property type="match status" value="1"/>
</dbReference>
<dbReference type="InterPro" id="IPR037239">
    <property type="entry name" value="OSBP_sf"/>
</dbReference>
<dbReference type="SUPFAM" id="SSF144000">
    <property type="entry name" value="Oxysterol-binding protein-like"/>
    <property type="match status" value="1"/>
</dbReference>
<organism evidence="6 7">
    <name type="scientific">Megalurothrips usitatus</name>
    <name type="common">bean blossom thrips</name>
    <dbReference type="NCBI Taxonomy" id="439358"/>
    <lineage>
        <taxon>Eukaryota</taxon>
        <taxon>Metazoa</taxon>
        <taxon>Ecdysozoa</taxon>
        <taxon>Arthropoda</taxon>
        <taxon>Hexapoda</taxon>
        <taxon>Insecta</taxon>
        <taxon>Pterygota</taxon>
        <taxon>Neoptera</taxon>
        <taxon>Paraneoptera</taxon>
        <taxon>Thysanoptera</taxon>
        <taxon>Terebrantia</taxon>
        <taxon>Thripoidea</taxon>
        <taxon>Thripidae</taxon>
        <taxon>Megalurothrips</taxon>
    </lineage>
</organism>
<dbReference type="PROSITE" id="PS01013">
    <property type="entry name" value="OSBP"/>
    <property type="match status" value="1"/>
</dbReference>
<keyword evidence="5" id="KW-0732">Signal</keyword>
<reference evidence="6" key="1">
    <citation type="submission" date="2022-12" db="EMBL/GenBank/DDBJ databases">
        <title>Chromosome-level genome assembly of the bean flower thrips Megalurothrips usitatus.</title>
        <authorList>
            <person name="Ma L."/>
            <person name="Liu Q."/>
            <person name="Li H."/>
            <person name="Cai W."/>
        </authorList>
    </citation>
    <scope>NUCLEOTIDE SEQUENCE</scope>
    <source>
        <strain evidence="6">Cailab_2022a</strain>
    </source>
</reference>
<evidence type="ECO:0000313" key="7">
    <source>
        <dbReference type="Proteomes" id="UP001075354"/>
    </source>
</evidence>
<feature type="chain" id="PRO_5043798644" description="Oxysterol-binding protein" evidence="5">
    <location>
        <begin position="26"/>
        <end position="489"/>
    </location>
</feature>
<keyword evidence="1" id="KW-0446">Lipid-binding</keyword>
<feature type="compositionally biased region" description="Gly residues" evidence="4">
    <location>
        <begin position="49"/>
        <end position="59"/>
    </location>
</feature>
<accession>A0AAV7Y158</accession>
<dbReference type="GO" id="GO:0005829">
    <property type="term" value="C:cytosol"/>
    <property type="evidence" value="ECO:0007669"/>
    <property type="project" value="TreeGrafter"/>
</dbReference>
<dbReference type="GO" id="GO:0032934">
    <property type="term" value="F:sterol binding"/>
    <property type="evidence" value="ECO:0007669"/>
    <property type="project" value="TreeGrafter"/>
</dbReference>
<protein>
    <recommendedName>
        <fullName evidence="3">Oxysterol-binding protein</fullName>
    </recommendedName>
</protein>
<keyword evidence="3" id="KW-0813">Transport</keyword>
<dbReference type="AlphaFoldDB" id="A0AAV7Y158"/>
<dbReference type="FunFam" id="3.30.70.3490:FF:000001">
    <property type="entry name" value="Oxysterol-binding protein"/>
    <property type="match status" value="1"/>
</dbReference>
<dbReference type="FunFam" id="2.40.160.120:FF:000014">
    <property type="entry name" value="Oxysterol-binding protein"/>
    <property type="match status" value="1"/>
</dbReference>
<dbReference type="Proteomes" id="UP001075354">
    <property type="component" value="Chromosome 2"/>
</dbReference>
<dbReference type="Gene3D" id="3.30.70.3490">
    <property type="match status" value="1"/>
</dbReference>
<keyword evidence="7" id="KW-1185">Reference proteome</keyword>
<name>A0AAV7Y158_9NEOP</name>
<dbReference type="FunFam" id="1.10.287.2720:FF:000001">
    <property type="entry name" value="Oxysterol-binding OBPalpha"/>
    <property type="match status" value="1"/>
</dbReference>
<dbReference type="EMBL" id="JAPTSV010000002">
    <property type="protein sequence ID" value="KAJ1530368.1"/>
    <property type="molecule type" value="Genomic_DNA"/>
</dbReference>
<feature type="signal peptide" evidence="5">
    <location>
        <begin position="1"/>
        <end position="25"/>
    </location>
</feature>
<dbReference type="GO" id="GO:0006869">
    <property type="term" value="P:lipid transport"/>
    <property type="evidence" value="ECO:0007669"/>
    <property type="project" value="UniProtKB-KW"/>
</dbReference>
<sequence length="489" mass="53944">MHTSNALAPSLFLLCSSPLSPLALSLSVCSGLPIFSSASDQLDAAGRAPGLGGPLGGASSGQPSALGAGGGGRASMSGVSRRPGVPPLLSDGSLDYDALYDDEDECDIGTMEAHGSVVTHLLSQVKIGMDLTRVVLPTFILERRSLLEMYSDYFAHPDYFLKIADFKDPKDRMVQVVRWYMSAYHAGRKSSVAKKPYNPILGELFYCHWNVPGLPAGVEPVVPDGPVPWCDRNQLTFIAEQVSHHPPISAFYAEHYNKRISFCAHVWTKSKFLGLSVGVHNIGQGCVSVLEYDEEYIVTFPNGYGRSILTVPWIELGGPVTISCAKTGFSATIEFHTKPFYGGRKHRISGEVFQPGDKKAFLSISGEWNGSMQAKWADGRTEGFLNVNEIPIVKKIVRPISEQDEMESRRLWKEVTAGLRFNDIDKATNAKTDLEQRQRDEAKDRKDRNIRWETKSFRELGDNWVYVSPLVNRVPKNGTADPSCCPEQR</sequence>
<proteinExistence type="inferred from homology"/>
<dbReference type="Pfam" id="PF01237">
    <property type="entry name" value="Oxysterol_BP"/>
    <property type="match status" value="1"/>
</dbReference>
<evidence type="ECO:0000256" key="5">
    <source>
        <dbReference type="SAM" id="SignalP"/>
    </source>
</evidence>
<gene>
    <name evidence="6" type="ORF">ONE63_005277</name>
</gene>
<comment type="similarity">
    <text evidence="2">Belongs to the OSBP family.</text>
</comment>
<evidence type="ECO:0000256" key="2">
    <source>
        <dbReference type="RuleBase" id="RU003844"/>
    </source>
</evidence>
<dbReference type="PANTHER" id="PTHR10972:SF200">
    <property type="entry name" value="OXYSTEROL-BINDING PROTEIN-RELATED PROTEIN 9"/>
    <property type="match status" value="1"/>
</dbReference>
<evidence type="ECO:0000256" key="4">
    <source>
        <dbReference type="SAM" id="MobiDB-lite"/>
    </source>
</evidence>
<feature type="region of interest" description="Disordered" evidence="4">
    <location>
        <begin position="49"/>
        <end position="89"/>
    </location>
</feature>
<dbReference type="GO" id="GO:0005794">
    <property type="term" value="C:Golgi apparatus"/>
    <property type="evidence" value="ECO:0007669"/>
    <property type="project" value="TreeGrafter"/>
</dbReference>
<dbReference type="Gene3D" id="1.10.287.2720">
    <property type="match status" value="1"/>
</dbReference>
<dbReference type="InterPro" id="IPR000648">
    <property type="entry name" value="Oxysterol-bd"/>
</dbReference>
<keyword evidence="3" id="KW-0445">Lipid transport</keyword>
<evidence type="ECO:0000256" key="1">
    <source>
        <dbReference type="ARBA" id="ARBA00023121"/>
    </source>
</evidence>
<comment type="caution">
    <text evidence="6">The sequence shown here is derived from an EMBL/GenBank/DDBJ whole genome shotgun (WGS) entry which is preliminary data.</text>
</comment>
<evidence type="ECO:0000256" key="3">
    <source>
        <dbReference type="RuleBase" id="RU003845"/>
    </source>
</evidence>
<dbReference type="GO" id="GO:0016020">
    <property type="term" value="C:membrane"/>
    <property type="evidence" value="ECO:0007669"/>
    <property type="project" value="TreeGrafter"/>
</dbReference>
<dbReference type="Gene3D" id="2.40.160.120">
    <property type="match status" value="1"/>
</dbReference>
<evidence type="ECO:0000313" key="6">
    <source>
        <dbReference type="EMBL" id="KAJ1530368.1"/>
    </source>
</evidence>
<dbReference type="InterPro" id="IPR018494">
    <property type="entry name" value="Oxysterol-bd_CS"/>
</dbReference>